<keyword evidence="9" id="KW-1185">Reference proteome</keyword>
<evidence type="ECO:0000313" key="9">
    <source>
        <dbReference type="Proteomes" id="UP000535509"/>
    </source>
</evidence>
<gene>
    <name evidence="4" type="primary">mqnA</name>
    <name evidence="7" type="ORF">AAH17_05985</name>
    <name evidence="8" type="ORF">AAH24_07365</name>
    <name evidence="5" type="ORF">BVH53_06490</name>
    <name evidence="6" type="ORF">CX802_03140</name>
</gene>
<keyword evidence="3 4" id="KW-0456">Lyase</keyword>
<dbReference type="HAMAP" id="MF_00995">
    <property type="entry name" value="MqnA"/>
    <property type="match status" value="1"/>
</dbReference>
<dbReference type="EMBL" id="AACCXM010000007">
    <property type="protein sequence ID" value="EAK0469176.1"/>
    <property type="molecule type" value="Genomic_DNA"/>
</dbReference>
<dbReference type="Proteomes" id="UP000557842">
    <property type="component" value="Unassembled WGS sequence"/>
</dbReference>
<dbReference type="RefSeq" id="WP_002850579.1">
    <property type="nucleotide sequence ID" value="NZ_AABUZP020000015.1"/>
</dbReference>
<dbReference type="PANTHER" id="PTHR37690:SF1">
    <property type="entry name" value="CHORISMATE DEHYDRATASE"/>
    <property type="match status" value="1"/>
</dbReference>
<dbReference type="InterPro" id="IPR030868">
    <property type="entry name" value="MqnA"/>
</dbReference>
<proteinExistence type="inferred from homology"/>
<comment type="catalytic activity">
    <reaction evidence="4">
        <text>chorismate = 3-[(1-carboxyvinyl)-oxy]benzoate + H2O</text>
        <dbReference type="Rhea" id="RHEA:40051"/>
        <dbReference type="ChEBI" id="CHEBI:15377"/>
        <dbReference type="ChEBI" id="CHEBI:29748"/>
        <dbReference type="ChEBI" id="CHEBI:76981"/>
        <dbReference type="EC" id="4.2.1.151"/>
    </reaction>
</comment>
<dbReference type="EC" id="4.2.1.151" evidence="4"/>
<evidence type="ECO:0000256" key="4">
    <source>
        <dbReference type="HAMAP-Rule" id="MF_00995"/>
    </source>
</evidence>
<evidence type="ECO:0000256" key="2">
    <source>
        <dbReference type="ARBA" id="ARBA00022428"/>
    </source>
</evidence>
<reference evidence="6 9" key="1">
    <citation type="submission" date="2018-06" db="EMBL/GenBank/DDBJ databases">
        <authorList>
            <consortium name="PulseNet: The National Subtyping Network for Foodborne Disease Surveillance"/>
            <person name="Tarr C.L."/>
            <person name="Trees E."/>
            <person name="Katz L.S."/>
            <person name="Carleton-Romer H.A."/>
            <person name="Stroika S."/>
            <person name="Kucerova Z."/>
            <person name="Roache K.F."/>
            <person name="Sabol A.L."/>
            <person name="Besser J."/>
            <person name="Gerner-Smidt P."/>
        </authorList>
    </citation>
    <scope>NUCLEOTIDE SEQUENCE [LARGE SCALE GENOMIC DNA]</scope>
    <source>
        <strain evidence="7">2014D-0197</strain>
        <strain evidence="5 10">2016D-0221</strain>
        <strain evidence="8">D4313</strain>
        <strain evidence="6 9">PNUSAC001503</strain>
    </source>
</reference>
<evidence type="ECO:0000313" key="5">
    <source>
        <dbReference type="EMBL" id="EAI5408344.1"/>
    </source>
</evidence>
<evidence type="ECO:0000313" key="10">
    <source>
        <dbReference type="Proteomes" id="UP000557842"/>
    </source>
</evidence>
<accession>A0A5L9WTS0</accession>
<evidence type="ECO:0000313" key="8">
    <source>
        <dbReference type="EMBL" id="EAK0469176.1"/>
    </source>
</evidence>
<name>A0A5L9WTS0_CAMFE</name>
<dbReference type="PANTHER" id="PTHR37690">
    <property type="entry name" value="CHORISMATE DEHYDRATASE"/>
    <property type="match status" value="1"/>
</dbReference>
<dbReference type="EMBL" id="AABTCC010000007">
    <property type="protein sequence ID" value="EAI8858843.1"/>
    <property type="molecule type" value="Genomic_DNA"/>
</dbReference>
<dbReference type="Pfam" id="PF02621">
    <property type="entry name" value="VitK2_biosynth"/>
    <property type="match status" value="2"/>
</dbReference>
<dbReference type="Proteomes" id="UP000535509">
    <property type="component" value="Unassembled WGS sequence"/>
</dbReference>
<comment type="function">
    <text evidence="4">Catalyzes the dehydration of chorismate into 3-[(1-carboxyvinyl)oxy]benzoate, a step in the biosynthesis of menaquinone (MK, vitamin K2).</text>
</comment>
<dbReference type="EMBL" id="AABQDW010000011">
    <property type="protein sequence ID" value="EAI5408344.1"/>
    <property type="molecule type" value="Genomic_DNA"/>
</dbReference>
<keyword evidence="2 4" id="KW-0474">Menaquinone biosynthesis</keyword>
<sequence length="227" mass="26394">MVFGKIDYLNLLPFHVFLKSYPLQNAAKKSIEFKKGVPSKLCKDLYYRRIDAAVISSIESRRSKYKVLDFGICAKKDVKSVLVRKNTKRSLDPASMSSNMLSRILKLDGEVIIGDNALIEYLKCGEDEFYDMGKIWNQRTGLPFVFGRFTYIKNKNSYKKIIKIFLNRNIKIPKYILDNYAISRGVKSNDIIWYLKFISYKIGVKEKKSLKIFLNKARNLKFNPNSV</sequence>
<dbReference type="GO" id="GO:0009234">
    <property type="term" value="P:menaquinone biosynthetic process"/>
    <property type="evidence" value="ECO:0007669"/>
    <property type="project" value="UniProtKB-UniRule"/>
</dbReference>
<evidence type="ECO:0000313" key="6">
    <source>
        <dbReference type="EMBL" id="EAI8858843.1"/>
    </source>
</evidence>
<organism evidence="6 9">
    <name type="scientific">Campylobacter fetus</name>
    <dbReference type="NCBI Taxonomy" id="196"/>
    <lineage>
        <taxon>Bacteria</taxon>
        <taxon>Pseudomonadati</taxon>
        <taxon>Campylobacterota</taxon>
        <taxon>Epsilonproteobacteria</taxon>
        <taxon>Campylobacterales</taxon>
        <taxon>Campylobacteraceae</taxon>
        <taxon>Campylobacter</taxon>
    </lineage>
</organism>
<evidence type="ECO:0000256" key="1">
    <source>
        <dbReference type="ARBA" id="ARBA00004863"/>
    </source>
</evidence>
<evidence type="ECO:0000256" key="3">
    <source>
        <dbReference type="ARBA" id="ARBA00023239"/>
    </source>
</evidence>
<dbReference type="AlphaFoldDB" id="A0A5L9WTS0"/>
<comment type="caution">
    <text evidence="6">The sequence shown here is derived from an EMBL/GenBank/DDBJ whole genome shotgun (WGS) entry which is preliminary data.</text>
</comment>
<dbReference type="GeneID" id="61065375"/>
<dbReference type="EMBL" id="AACCXK010000009">
    <property type="protein sequence ID" value="EAK0453208.1"/>
    <property type="molecule type" value="Genomic_DNA"/>
</dbReference>
<comment type="similarity">
    <text evidence="4">Belongs to the MqnA/MqnD family. MqnA subfamily.</text>
</comment>
<dbReference type="Gene3D" id="3.40.190.10">
    <property type="entry name" value="Periplasmic binding protein-like II"/>
    <property type="match status" value="2"/>
</dbReference>
<dbReference type="InterPro" id="IPR003773">
    <property type="entry name" value="Menaquinone_biosynth"/>
</dbReference>
<comment type="pathway">
    <text evidence="1 4">Quinol/quinone metabolism; menaquinone biosynthesis.</text>
</comment>
<dbReference type="UniPathway" id="UPA00079"/>
<evidence type="ECO:0000313" key="7">
    <source>
        <dbReference type="EMBL" id="EAK0453208.1"/>
    </source>
</evidence>
<dbReference type="OMA" id="FVFGRLC"/>
<protein>
    <recommendedName>
        <fullName evidence="4">Chorismate dehydratase</fullName>
        <ecNumber evidence="4">4.2.1.151</ecNumber>
    </recommendedName>
    <alternativeName>
        <fullName evidence="4">Menaquinone biosynthetic enzyme MqnA</fullName>
    </alternativeName>
</protein>
<dbReference type="GO" id="GO:0016836">
    <property type="term" value="F:hydro-lyase activity"/>
    <property type="evidence" value="ECO:0007669"/>
    <property type="project" value="UniProtKB-UniRule"/>
</dbReference>
<dbReference type="SUPFAM" id="SSF53850">
    <property type="entry name" value="Periplasmic binding protein-like II"/>
    <property type="match status" value="1"/>
</dbReference>